<protein>
    <submittedName>
        <fullName evidence="1">Uncharacterized protein</fullName>
    </submittedName>
</protein>
<proteinExistence type="predicted"/>
<accession>A0A0H2RFX8</accession>
<sequence>MACRKALNMLKLDMLAVRIIDRRGAGADSWTLKTVDKFDAKKLKIPRSPNAFRDTNFHKVNGMRSGRSVVTASLMTIRLHSKGSRRFFAGIERSVSERMLEALKFEHDSSNCRWISSATSTRKLWRDTRRFAGGCARYFLSSSSLMAASVVNKTG</sequence>
<name>A0A0H2RFX8_9AGAM</name>
<dbReference type="InParanoid" id="A0A0H2RFX8"/>
<evidence type="ECO:0000313" key="2">
    <source>
        <dbReference type="Proteomes" id="UP000053477"/>
    </source>
</evidence>
<dbReference type="EMBL" id="KQ086026">
    <property type="protein sequence ID" value="KLO10447.1"/>
    <property type="molecule type" value="Genomic_DNA"/>
</dbReference>
<dbReference type="Proteomes" id="UP000053477">
    <property type="component" value="Unassembled WGS sequence"/>
</dbReference>
<evidence type="ECO:0000313" key="1">
    <source>
        <dbReference type="EMBL" id="KLO10447.1"/>
    </source>
</evidence>
<gene>
    <name evidence="1" type="ORF">SCHPADRAFT_519538</name>
</gene>
<keyword evidence="2" id="KW-1185">Reference proteome</keyword>
<dbReference type="AlphaFoldDB" id="A0A0H2RFX8"/>
<organism evidence="1 2">
    <name type="scientific">Schizopora paradoxa</name>
    <dbReference type="NCBI Taxonomy" id="27342"/>
    <lineage>
        <taxon>Eukaryota</taxon>
        <taxon>Fungi</taxon>
        <taxon>Dikarya</taxon>
        <taxon>Basidiomycota</taxon>
        <taxon>Agaricomycotina</taxon>
        <taxon>Agaricomycetes</taxon>
        <taxon>Hymenochaetales</taxon>
        <taxon>Schizoporaceae</taxon>
        <taxon>Schizopora</taxon>
    </lineage>
</organism>
<reference evidence="1 2" key="1">
    <citation type="submission" date="2015-04" db="EMBL/GenBank/DDBJ databases">
        <title>Complete genome sequence of Schizopora paradoxa KUC8140, a cosmopolitan wood degrader in East Asia.</title>
        <authorList>
            <consortium name="DOE Joint Genome Institute"/>
            <person name="Min B."/>
            <person name="Park H."/>
            <person name="Jang Y."/>
            <person name="Kim J.-J."/>
            <person name="Kim K.H."/>
            <person name="Pangilinan J."/>
            <person name="Lipzen A."/>
            <person name="Riley R."/>
            <person name="Grigoriev I.V."/>
            <person name="Spatafora J.W."/>
            <person name="Choi I.-G."/>
        </authorList>
    </citation>
    <scope>NUCLEOTIDE SEQUENCE [LARGE SCALE GENOMIC DNA]</scope>
    <source>
        <strain evidence="1 2">KUC8140</strain>
    </source>
</reference>